<sequence>MKNINWWKVASVAMLAASAIMGFGHDLIEDKKTEEDLQDMVQEEVRRQLAEKNQ</sequence>
<organism evidence="1 2">
    <name type="scientific">Faecalibacterium phage FP_oengus</name>
    <dbReference type="NCBI Taxonomy" id="2070188"/>
    <lineage>
        <taxon>Viruses</taxon>
        <taxon>Duplodnaviria</taxon>
        <taxon>Heunggongvirae</taxon>
        <taxon>Uroviricota</taxon>
        <taxon>Caudoviricetes</taxon>
        <taxon>Oengusvirus</taxon>
        <taxon>Oengusvirus oengus</taxon>
    </lineage>
</organism>
<dbReference type="KEGG" id="vg:54987958"/>
<reference evidence="1 2" key="1">
    <citation type="submission" date="2017-12" db="EMBL/GenBank/DDBJ databases">
        <title>Phages infecting Faecalibacterium prausnitzii belong to novel viral genera that help decipher intestinal viromes.</title>
        <authorList>
            <person name="Petit M.-A."/>
            <person name="De Paepe M."/>
            <person name="Benevides L."/>
            <person name="Langella P."/>
        </authorList>
    </citation>
    <scope>NUCLEOTIDE SEQUENCE [LARGE SCALE GENOMIC DNA]</scope>
</reference>
<dbReference type="Proteomes" id="UP000241164">
    <property type="component" value="Segment"/>
</dbReference>
<dbReference type="GeneID" id="54987958"/>
<dbReference type="RefSeq" id="YP_009797542.1">
    <property type="nucleotide sequence ID" value="NC_047916.1"/>
</dbReference>
<keyword evidence="2" id="KW-1185">Reference proteome</keyword>
<protein>
    <submittedName>
        <fullName evidence="1">Uncharacterized protein</fullName>
    </submittedName>
</protein>
<evidence type="ECO:0000313" key="1">
    <source>
        <dbReference type="EMBL" id="AUV56509.1"/>
    </source>
</evidence>
<evidence type="ECO:0000313" key="2">
    <source>
        <dbReference type="Proteomes" id="UP000241164"/>
    </source>
</evidence>
<accession>A0A2K9V350</accession>
<name>A0A2K9V350_9CAUD</name>
<dbReference type="EMBL" id="MG711463">
    <property type="protein sequence ID" value="AUV56509.1"/>
    <property type="molecule type" value="Genomic_DNA"/>
</dbReference>
<proteinExistence type="predicted"/>